<dbReference type="Proteomes" id="UP000198823">
    <property type="component" value="Unassembled WGS sequence"/>
</dbReference>
<dbReference type="Pfam" id="PF00557">
    <property type="entry name" value="Peptidase_M24"/>
    <property type="match status" value="1"/>
</dbReference>
<proteinExistence type="inferred from homology"/>
<dbReference type="PANTHER" id="PTHR46112:SF10">
    <property type="entry name" value="DIPEPTIDASE YKVY-RELATED"/>
    <property type="match status" value="1"/>
</dbReference>
<comment type="cofactor">
    <cofactor evidence="1">
        <name>Mn(2+)</name>
        <dbReference type="ChEBI" id="CHEBI:29035"/>
    </cofactor>
</comment>
<dbReference type="Gene3D" id="3.90.230.10">
    <property type="entry name" value="Creatinase/methionine aminopeptidase superfamily"/>
    <property type="match status" value="1"/>
</dbReference>
<comment type="similarity">
    <text evidence="2">Belongs to the peptidase M24B family.</text>
</comment>
<keyword evidence="3" id="KW-0464">Manganese</keyword>
<feature type="domain" description="Creatinase N-terminal" evidence="5">
    <location>
        <begin position="8"/>
        <end position="139"/>
    </location>
</feature>
<dbReference type="InterPro" id="IPR029149">
    <property type="entry name" value="Creatin/AminoP/Spt16_N"/>
</dbReference>
<dbReference type="InterPro" id="IPR036005">
    <property type="entry name" value="Creatinase/aminopeptidase-like"/>
</dbReference>
<dbReference type="PANTHER" id="PTHR46112">
    <property type="entry name" value="AMINOPEPTIDASE"/>
    <property type="match status" value="1"/>
</dbReference>
<dbReference type="InterPro" id="IPR000994">
    <property type="entry name" value="Pept_M24"/>
</dbReference>
<sequence length="369" mass="40428">MMNHYETRQRRLIESLKDNGVNGALLLSPANIFYYTGFLSNPHERFMGLAIIPETRHAILFVPALDHEAASGAAAVDQIIPIQDDQLPMQAVKEVIQGLHGPIGIEPKALNYERYVGLTSTFPDACVMDIEELIGKQRLSKSADEVRAIREAIRIIELVMDEGIRKVKPGMTEAELTAELEYLMRMHGADGPSFSTIVLSGEKAALPHGSPGARKITAGDFLLIDMGVVKDGYCSDITRTFVIGEPTEEQQRIYNIVRRSNEAGIEASRAGVPLCGIDSASRKVIEDEGYGKFFNNRVGHGVGIEVHEAPSVHAKNEIPAEPGNVFTIEPGIYIPGYAGVRIEDIVHLTEDGHAEVLTSFPKDLRIIGH</sequence>
<accession>A0A1G7A396</accession>
<evidence type="ECO:0000259" key="5">
    <source>
        <dbReference type="Pfam" id="PF01321"/>
    </source>
</evidence>
<organism evidence="6 7">
    <name type="scientific">Bhargavaea beijingensis</name>
    <dbReference type="NCBI Taxonomy" id="426756"/>
    <lineage>
        <taxon>Bacteria</taxon>
        <taxon>Bacillati</taxon>
        <taxon>Bacillota</taxon>
        <taxon>Bacilli</taxon>
        <taxon>Bacillales</taxon>
        <taxon>Caryophanaceae</taxon>
        <taxon>Bhargavaea</taxon>
    </lineage>
</organism>
<evidence type="ECO:0000256" key="1">
    <source>
        <dbReference type="ARBA" id="ARBA00001936"/>
    </source>
</evidence>
<reference evidence="6 7" key="1">
    <citation type="submission" date="2016-10" db="EMBL/GenBank/DDBJ databases">
        <authorList>
            <person name="de Groot N.N."/>
        </authorList>
    </citation>
    <scope>NUCLEOTIDE SEQUENCE [LARGE SCALE GENOMIC DNA]</scope>
    <source>
        <strain evidence="6 7">CGMCC 1.6762</strain>
    </source>
</reference>
<dbReference type="Gene3D" id="3.40.350.10">
    <property type="entry name" value="Creatinase/prolidase N-terminal domain"/>
    <property type="match status" value="1"/>
</dbReference>
<dbReference type="SUPFAM" id="SSF53092">
    <property type="entry name" value="Creatinase/prolidase N-terminal domain"/>
    <property type="match status" value="1"/>
</dbReference>
<dbReference type="STRING" id="426756.SAMN04488126_103174"/>
<dbReference type="AlphaFoldDB" id="A0A1G7A396"/>
<dbReference type="OrthoDB" id="9806388at2"/>
<dbReference type="InterPro" id="IPR000587">
    <property type="entry name" value="Creatinase_N"/>
</dbReference>
<feature type="domain" description="Peptidase M24" evidence="4">
    <location>
        <begin position="148"/>
        <end position="350"/>
    </location>
</feature>
<dbReference type="SUPFAM" id="SSF55920">
    <property type="entry name" value="Creatinase/aminopeptidase"/>
    <property type="match status" value="1"/>
</dbReference>
<protein>
    <submittedName>
        <fullName evidence="6">Xaa-Pro dipeptidase</fullName>
    </submittedName>
</protein>
<dbReference type="EMBL" id="FNAR01000003">
    <property type="protein sequence ID" value="SDE09299.1"/>
    <property type="molecule type" value="Genomic_DNA"/>
</dbReference>
<evidence type="ECO:0000313" key="6">
    <source>
        <dbReference type="EMBL" id="SDE09299.1"/>
    </source>
</evidence>
<dbReference type="GO" id="GO:0004177">
    <property type="term" value="F:aminopeptidase activity"/>
    <property type="evidence" value="ECO:0007669"/>
    <property type="project" value="UniProtKB-ARBA"/>
</dbReference>
<evidence type="ECO:0000256" key="2">
    <source>
        <dbReference type="ARBA" id="ARBA00008766"/>
    </source>
</evidence>
<evidence type="ECO:0000259" key="4">
    <source>
        <dbReference type="Pfam" id="PF00557"/>
    </source>
</evidence>
<name>A0A1G7A396_9BACL</name>
<dbReference type="PRINTS" id="PR00599">
    <property type="entry name" value="MAPEPTIDASE"/>
</dbReference>
<dbReference type="InterPro" id="IPR050659">
    <property type="entry name" value="Peptidase_M24B"/>
</dbReference>
<evidence type="ECO:0000256" key="3">
    <source>
        <dbReference type="ARBA" id="ARBA00023211"/>
    </source>
</evidence>
<dbReference type="Pfam" id="PF01321">
    <property type="entry name" value="Creatinase_N"/>
    <property type="match status" value="1"/>
</dbReference>
<dbReference type="GO" id="GO:0008235">
    <property type="term" value="F:metalloexopeptidase activity"/>
    <property type="evidence" value="ECO:0007669"/>
    <property type="project" value="UniProtKB-ARBA"/>
</dbReference>
<evidence type="ECO:0000313" key="7">
    <source>
        <dbReference type="Proteomes" id="UP000198823"/>
    </source>
</evidence>
<dbReference type="CDD" id="cd01092">
    <property type="entry name" value="APP-like"/>
    <property type="match status" value="1"/>
</dbReference>
<gene>
    <name evidence="6" type="ORF">SAMN04488126_103174</name>
</gene>
<dbReference type="InterPro" id="IPR001714">
    <property type="entry name" value="Pept_M24_MAP"/>
</dbReference>